<name>A0A1T5P7F3_9BACT</name>
<dbReference type="PANTHER" id="PTHR34817">
    <property type="entry name" value="NUCLEOTIDYLTRANSFERASE"/>
    <property type="match status" value="1"/>
</dbReference>
<dbReference type="RefSeq" id="WP_079471862.1">
    <property type="nucleotide sequence ID" value="NZ_FUZZ01000004.1"/>
</dbReference>
<organism evidence="1 2">
    <name type="scientific">Chitinophaga ginsengisegetis</name>
    <dbReference type="NCBI Taxonomy" id="393003"/>
    <lineage>
        <taxon>Bacteria</taxon>
        <taxon>Pseudomonadati</taxon>
        <taxon>Bacteroidota</taxon>
        <taxon>Chitinophagia</taxon>
        <taxon>Chitinophagales</taxon>
        <taxon>Chitinophagaceae</taxon>
        <taxon>Chitinophaga</taxon>
    </lineage>
</organism>
<dbReference type="PANTHER" id="PTHR34817:SF2">
    <property type="entry name" value="NUCLEOTIDYLTRANSFERASE"/>
    <property type="match status" value="1"/>
</dbReference>
<accession>A0A1T5P7F3</accession>
<dbReference type="STRING" id="393003.SAMN05660461_4570"/>
<gene>
    <name evidence="1" type="ORF">SAMN05660461_4570</name>
</gene>
<evidence type="ECO:0000313" key="2">
    <source>
        <dbReference type="Proteomes" id="UP000190166"/>
    </source>
</evidence>
<dbReference type="InterPro" id="IPR018775">
    <property type="entry name" value="RlaP"/>
</dbReference>
<keyword evidence="2" id="KW-1185">Reference proteome</keyword>
<dbReference type="Pfam" id="PF10127">
    <property type="entry name" value="RlaP"/>
    <property type="match status" value="1"/>
</dbReference>
<reference evidence="1 2" key="1">
    <citation type="submission" date="2017-02" db="EMBL/GenBank/DDBJ databases">
        <authorList>
            <person name="Peterson S.W."/>
        </authorList>
    </citation>
    <scope>NUCLEOTIDE SEQUENCE [LARGE SCALE GENOMIC DNA]</scope>
    <source>
        <strain evidence="1 2">DSM 18108</strain>
    </source>
</reference>
<sequence>MRDIILEKIKELEQQHQVKVLYACESGSRAWGFASPDSDYDVRYIYTRHRDSYLSITEPRDVIELPVDEVLDVSGWDIRKGLQLFLKSNAPLYEWLQSPIIYKEETDFKQTMTSLMEKYFSPRSGCHHYLSMAFNVFSNELQGEAIKLKKYFYVLRPMLACQWILAGKGVPPMELEPLRTLITDNAIQAIIDKLLELKATADEQATVTPDPVLHQWMAYTLEDCRMQAAELPAIKNDTAELDMLFRKYISYDF</sequence>
<evidence type="ECO:0008006" key="3">
    <source>
        <dbReference type="Google" id="ProtNLM"/>
    </source>
</evidence>
<evidence type="ECO:0000313" key="1">
    <source>
        <dbReference type="EMBL" id="SKD08694.1"/>
    </source>
</evidence>
<dbReference type="EMBL" id="FUZZ01000004">
    <property type="protein sequence ID" value="SKD08694.1"/>
    <property type="molecule type" value="Genomic_DNA"/>
</dbReference>
<dbReference type="AlphaFoldDB" id="A0A1T5P7F3"/>
<dbReference type="Proteomes" id="UP000190166">
    <property type="component" value="Unassembled WGS sequence"/>
</dbReference>
<protein>
    <recommendedName>
        <fullName evidence="3">Nucleotidyltransferase</fullName>
    </recommendedName>
</protein>
<proteinExistence type="predicted"/>